<evidence type="ECO:0000256" key="4">
    <source>
        <dbReference type="ARBA" id="ARBA00022475"/>
    </source>
</evidence>
<dbReference type="InterPro" id="IPR052017">
    <property type="entry name" value="TSUP"/>
</dbReference>
<reference evidence="9 10" key="1">
    <citation type="submission" date="2017-10" db="EMBL/GenBank/DDBJ databases">
        <title>Novel microbial diversity and functional potential in the marine mammal oral microbiome.</title>
        <authorList>
            <person name="Dudek N.K."/>
            <person name="Sun C.L."/>
            <person name="Burstein D."/>
            <person name="Kantor R.S."/>
            <person name="Aliaga Goltsman D.S."/>
            <person name="Bik E.M."/>
            <person name="Thomas B.C."/>
            <person name="Banfield J.F."/>
            <person name="Relman D.A."/>
        </authorList>
    </citation>
    <scope>NUCLEOTIDE SEQUENCE [LARGE SCALE GENOMIC DNA]</scope>
    <source>
        <strain evidence="9">DOLJORAL78_47_16</strain>
    </source>
</reference>
<name>A0A2G6KEV7_9BACT</name>
<evidence type="ECO:0000256" key="5">
    <source>
        <dbReference type="ARBA" id="ARBA00022692"/>
    </source>
</evidence>
<evidence type="ECO:0000256" key="7">
    <source>
        <dbReference type="ARBA" id="ARBA00023136"/>
    </source>
</evidence>
<protein>
    <recommendedName>
        <fullName evidence="8">Probable membrane transporter protein</fullName>
    </recommendedName>
</protein>
<keyword evidence="5 8" id="KW-0812">Transmembrane</keyword>
<evidence type="ECO:0000256" key="2">
    <source>
        <dbReference type="ARBA" id="ARBA00009142"/>
    </source>
</evidence>
<sequence>MHITYEMFGLLFLGGLCAGFVDSIAGGGGLIALPVILSLGLPTPLALGTNKLQGSFGTASASYNYFRKGNIRFQECYVGIIFTLVGAAIGTWTIQQLDPEFLTYIIPVLLLVIFIHTLFSPKLGYVEQAPKMSPNFFFTVFGLILGFYDGFFGPGTGAFWIAALLVLGGFNMTKAVGLTRIMNFISNIVALCLFAMGGNILYSAGLCMALGQIVGAHLGSNLAMRRGAHFIRPIFLIVVFFTLLKILYTTLTSL</sequence>
<evidence type="ECO:0000256" key="3">
    <source>
        <dbReference type="ARBA" id="ARBA00022448"/>
    </source>
</evidence>
<evidence type="ECO:0000256" key="1">
    <source>
        <dbReference type="ARBA" id="ARBA00004651"/>
    </source>
</evidence>
<dbReference type="PANTHER" id="PTHR30269">
    <property type="entry name" value="TRANSMEMBRANE PROTEIN YFCA"/>
    <property type="match status" value="1"/>
</dbReference>
<feature type="transmembrane region" description="Helical" evidence="8">
    <location>
        <begin position="230"/>
        <end position="248"/>
    </location>
</feature>
<feature type="transmembrane region" description="Helical" evidence="8">
    <location>
        <begin position="101"/>
        <end position="120"/>
    </location>
</feature>
<feature type="transmembrane region" description="Helical" evidence="8">
    <location>
        <begin position="7"/>
        <end position="25"/>
    </location>
</feature>
<accession>A0A2G6KEV7</accession>
<organism evidence="9 10">
    <name type="scientific">candidate division KSB3 bacterium</name>
    <dbReference type="NCBI Taxonomy" id="2044937"/>
    <lineage>
        <taxon>Bacteria</taxon>
        <taxon>candidate division KSB3</taxon>
    </lineage>
</organism>
<comment type="similarity">
    <text evidence="2 8">Belongs to the 4-toluene sulfonate uptake permease (TSUP) (TC 2.A.102) family.</text>
</comment>
<keyword evidence="3" id="KW-0813">Transport</keyword>
<dbReference type="Proteomes" id="UP000230821">
    <property type="component" value="Unassembled WGS sequence"/>
</dbReference>
<dbReference type="GO" id="GO:0005886">
    <property type="term" value="C:plasma membrane"/>
    <property type="evidence" value="ECO:0007669"/>
    <property type="project" value="UniProtKB-SubCell"/>
</dbReference>
<feature type="transmembrane region" description="Helical" evidence="8">
    <location>
        <begin position="31"/>
        <end position="48"/>
    </location>
</feature>
<dbReference type="InterPro" id="IPR002781">
    <property type="entry name" value="TM_pro_TauE-like"/>
</dbReference>
<feature type="transmembrane region" description="Helical" evidence="8">
    <location>
        <begin position="157"/>
        <end position="176"/>
    </location>
</feature>
<evidence type="ECO:0000313" key="10">
    <source>
        <dbReference type="Proteomes" id="UP000230821"/>
    </source>
</evidence>
<keyword evidence="7 8" id="KW-0472">Membrane</keyword>
<dbReference type="Pfam" id="PF01925">
    <property type="entry name" value="TauE"/>
    <property type="match status" value="1"/>
</dbReference>
<dbReference type="AlphaFoldDB" id="A0A2G6KEV7"/>
<evidence type="ECO:0000256" key="6">
    <source>
        <dbReference type="ARBA" id="ARBA00022989"/>
    </source>
</evidence>
<evidence type="ECO:0000256" key="8">
    <source>
        <dbReference type="RuleBase" id="RU363041"/>
    </source>
</evidence>
<dbReference type="PANTHER" id="PTHR30269:SF0">
    <property type="entry name" value="MEMBRANE TRANSPORTER PROTEIN YFCA-RELATED"/>
    <property type="match status" value="1"/>
</dbReference>
<comment type="subcellular location">
    <subcellularLocation>
        <location evidence="1 8">Cell membrane</location>
        <topology evidence="1 8">Multi-pass membrane protein</topology>
    </subcellularLocation>
</comment>
<keyword evidence="4 8" id="KW-1003">Cell membrane</keyword>
<comment type="caution">
    <text evidence="9">The sequence shown here is derived from an EMBL/GenBank/DDBJ whole genome shotgun (WGS) entry which is preliminary data.</text>
</comment>
<gene>
    <name evidence="9" type="ORF">CSA56_09530</name>
</gene>
<dbReference type="EMBL" id="PDSK01000093">
    <property type="protein sequence ID" value="PIE33920.1"/>
    <property type="molecule type" value="Genomic_DNA"/>
</dbReference>
<evidence type="ECO:0000313" key="9">
    <source>
        <dbReference type="EMBL" id="PIE33920.1"/>
    </source>
</evidence>
<keyword evidence="6 8" id="KW-1133">Transmembrane helix</keyword>
<proteinExistence type="inferred from homology"/>
<feature type="transmembrane region" description="Helical" evidence="8">
    <location>
        <begin position="76"/>
        <end position="95"/>
    </location>
</feature>
<feature type="transmembrane region" description="Helical" evidence="8">
    <location>
        <begin position="132"/>
        <end position="151"/>
    </location>
</feature>
<feature type="transmembrane region" description="Helical" evidence="8">
    <location>
        <begin position="188"/>
        <end position="218"/>
    </location>
</feature>